<gene>
    <name evidence="2" type="ORF">EZJ58_4281</name>
</gene>
<name>A0A4R1NMV9_9GAMM</name>
<dbReference type="GO" id="GO:0016747">
    <property type="term" value="F:acyltransferase activity, transferring groups other than amino-acyl groups"/>
    <property type="evidence" value="ECO:0007669"/>
    <property type="project" value="InterPro"/>
</dbReference>
<dbReference type="PANTHER" id="PTHR43072">
    <property type="entry name" value="N-ACETYLTRANSFERASE"/>
    <property type="match status" value="1"/>
</dbReference>
<dbReference type="PANTHER" id="PTHR43072:SF8">
    <property type="entry name" value="ACYLTRANSFERASE FABY-RELATED"/>
    <property type="match status" value="1"/>
</dbReference>
<comment type="caution">
    <text evidence="2">The sequence shown here is derived from an EMBL/GenBank/DDBJ whole genome shotgun (WGS) entry which is preliminary data.</text>
</comment>
<dbReference type="InterPro" id="IPR016181">
    <property type="entry name" value="Acyl_CoA_acyltransferase"/>
</dbReference>
<dbReference type="Pfam" id="PF00583">
    <property type="entry name" value="Acetyltransf_1"/>
    <property type="match status" value="1"/>
</dbReference>
<evidence type="ECO:0000259" key="1">
    <source>
        <dbReference type="PROSITE" id="PS51186"/>
    </source>
</evidence>
<keyword evidence="3" id="KW-1185">Reference proteome</keyword>
<organism evidence="2 3">
    <name type="scientific">Sodalis ligni</name>
    <dbReference type="NCBI Taxonomy" id="2697027"/>
    <lineage>
        <taxon>Bacteria</taxon>
        <taxon>Pseudomonadati</taxon>
        <taxon>Pseudomonadota</taxon>
        <taxon>Gammaproteobacteria</taxon>
        <taxon>Enterobacterales</taxon>
        <taxon>Bruguierivoracaceae</taxon>
        <taxon>Sodalis</taxon>
    </lineage>
</organism>
<dbReference type="PROSITE" id="PS51186">
    <property type="entry name" value="GNAT"/>
    <property type="match status" value="1"/>
</dbReference>
<feature type="domain" description="N-acetyltransferase" evidence="1">
    <location>
        <begin position="29"/>
        <end position="192"/>
    </location>
</feature>
<dbReference type="SUPFAM" id="SSF55729">
    <property type="entry name" value="Acyl-CoA N-acyltransferases (Nat)"/>
    <property type="match status" value="1"/>
</dbReference>
<keyword evidence="2" id="KW-0808">Transferase</keyword>
<dbReference type="Gene3D" id="3.40.630.30">
    <property type="match status" value="1"/>
</dbReference>
<dbReference type="AlphaFoldDB" id="A0A4R1NMV9"/>
<dbReference type="CDD" id="cd04301">
    <property type="entry name" value="NAT_SF"/>
    <property type="match status" value="1"/>
</dbReference>
<accession>A0A4R1NMV9</accession>
<reference evidence="2 3" key="1">
    <citation type="submission" date="2019-02" db="EMBL/GenBank/DDBJ databases">
        <title>Investigation of anaerobic lignin degradation for improved lignocellulosic biofuels.</title>
        <authorList>
            <person name="Deangelis K."/>
        </authorList>
    </citation>
    <scope>NUCLEOTIDE SEQUENCE [LARGE SCALE GENOMIC DNA]</scope>
    <source>
        <strain evidence="2 3">159R</strain>
    </source>
</reference>
<evidence type="ECO:0000313" key="2">
    <source>
        <dbReference type="EMBL" id="TCL06056.1"/>
    </source>
</evidence>
<dbReference type="InterPro" id="IPR000182">
    <property type="entry name" value="GNAT_dom"/>
</dbReference>
<dbReference type="EMBL" id="SJOI01000001">
    <property type="protein sequence ID" value="TCL06056.1"/>
    <property type="molecule type" value="Genomic_DNA"/>
</dbReference>
<dbReference type="Proteomes" id="UP000294555">
    <property type="component" value="Unassembled WGS sequence"/>
</dbReference>
<sequence length="205" mass="23080">MRRYRRGQFSFMINIHYFFGIKNVSVSEIVIGDAAEAEVAAIRDIYAWHVINGIASFETEPPSLAEMLARRASVLEKGLPWLTAKRDGQVLGYCYLGLYRTRYAYRFTVEDSVYVHPDWGGQGIGSLLLSQAIGRAERGGWRQMLAIIGNSENRGSIRLHEKLGFSQTGIMTAVGFKHGRWVDTLLMQRPLGEGQTTLPERPTAR</sequence>
<protein>
    <submittedName>
        <fullName evidence="2">Phosphinothricin acetyltransferase</fullName>
    </submittedName>
</protein>
<evidence type="ECO:0000313" key="3">
    <source>
        <dbReference type="Proteomes" id="UP000294555"/>
    </source>
</evidence>
<proteinExistence type="predicted"/>